<comment type="caution">
    <text evidence="1">The sequence shown here is derived from an EMBL/GenBank/DDBJ whole genome shotgun (WGS) entry which is preliminary data.</text>
</comment>
<keyword evidence="2" id="KW-1185">Reference proteome</keyword>
<accession>A0A0V1MNI3</accession>
<dbReference type="PANTHER" id="PTHR46114:SF1">
    <property type="entry name" value="ZAD DOMAIN-CONTAINING PROTEIN"/>
    <property type="match status" value="1"/>
</dbReference>
<protein>
    <submittedName>
        <fullName evidence="1">Uncharacterized protein</fullName>
    </submittedName>
</protein>
<proteinExistence type="predicted"/>
<dbReference type="AlphaFoldDB" id="A0A0V1MNI3"/>
<dbReference type="STRING" id="268474.A0A0V1MNI3"/>
<evidence type="ECO:0000313" key="1">
    <source>
        <dbReference type="EMBL" id="KRZ73088.1"/>
    </source>
</evidence>
<dbReference type="EMBL" id="JYDO01000068">
    <property type="protein sequence ID" value="KRZ73088.1"/>
    <property type="molecule type" value="Genomic_DNA"/>
</dbReference>
<sequence length="158" mass="17675">MYSLCAIRPAAHGPDVPIPSPQDSINTIVLSEEESIKESISDSDFEIEHKNTPQIFKLCDDISGLMFHLGAEEYVTNEWRLFIDSSKQSLKGALLHNESTYVSVQKKKDWPIGANLTPGSKSNCHKSLSDPEKVLLPLLHMGIMKQFVEALDKNETCF</sequence>
<dbReference type="Proteomes" id="UP000054843">
    <property type="component" value="Unassembled WGS sequence"/>
</dbReference>
<gene>
    <name evidence="1" type="ORF">T10_4907</name>
</gene>
<name>A0A0V1MNI3_9BILA</name>
<organism evidence="1 2">
    <name type="scientific">Trichinella papuae</name>
    <dbReference type="NCBI Taxonomy" id="268474"/>
    <lineage>
        <taxon>Eukaryota</taxon>
        <taxon>Metazoa</taxon>
        <taxon>Ecdysozoa</taxon>
        <taxon>Nematoda</taxon>
        <taxon>Enoplea</taxon>
        <taxon>Dorylaimia</taxon>
        <taxon>Trichinellida</taxon>
        <taxon>Trichinellidae</taxon>
        <taxon>Trichinella</taxon>
    </lineage>
</organism>
<dbReference type="PANTHER" id="PTHR46114">
    <property type="entry name" value="APPLE DOMAIN-CONTAINING PROTEIN"/>
    <property type="match status" value="1"/>
</dbReference>
<reference evidence="1 2" key="1">
    <citation type="submission" date="2015-01" db="EMBL/GenBank/DDBJ databases">
        <title>Evolution of Trichinella species and genotypes.</title>
        <authorList>
            <person name="Korhonen P.K."/>
            <person name="Edoardo P."/>
            <person name="Giuseppe L.R."/>
            <person name="Gasser R.B."/>
        </authorList>
    </citation>
    <scope>NUCLEOTIDE SEQUENCE [LARGE SCALE GENOMIC DNA]</scope>
    <source>
        <strain evidence="1">ISS1980</strain>
    </source>
</reference>
<evidence type="ECO:0000313" key="2">
    <source>
        <dbReference type="Proteomes" id="UP000054843"/>
    </source>
</evidence>